<organism evidence="4 5">
    <name type="scientific">Enterococcus casseliflavus</name>
    <name type="common">Enterococcus flavescens</name>
    <dbReference type="NCBI Taxonomy" id="37734"/>
    <lineage>
        <taxon>Bacteria</taxon>
        <taxon>Bacillati</taxon>
        <taxon>Bacillota</taxon>
        <taxon>Bacilli</taxon>
        <taxon>Lactobacillales</taxon>
        <taxon>Enterococcaceae</taxon>
        <taxon>Enterococcus</taxon>
    </lineage>
</organism>
<evidence type="ECO:0000313" key="5">
    <source>
        <dbReference type="Proteomes" id="UP000286288"/>
    </source>
</evidence>
<dbReference type="AlphaFoldDB" id="A0A415ERN0"/>
<dbReference type="PANTHER" id="PTHR43540">
    <property type="entry name" value="PEROXYUREIDOACRYLATE/UREIDOACRYLATE AMIDOHYDROLASE-RELATED"/>
    <property type="match status" value="1"/>
</dbReference>
<dbReference type="EMBL" id="QRMZ01000013">
    <property type="protein sequence ID" value="RHK05959.1"/>
    <property type="molecule type" value="Genomic_DNA"/>
</dbReference>
<dbReference type="Pfam" id="PF00857">
    <property type="entry name" value="Isochorismatase"/>
    <property type="match status" value="1"/>
</dbReference>
<sequence>MYLYWIITNKKRNGDSMKKALVIIDVQNDYFKEGRMALHSPEQALANINKLEASFIEKQLPIIYIQHINDQEAADFFERGTKGVLLHEQLKTTYSSIIIEKHFPNSFIETNLKETLDSLGVQQVIITGMMTHMCIDSTTRASKELGYQPILISDATATKALTFEAHEIPAEAVQRAFLSALETFSTVMKTDDYLNGL</sequence>
<dbReference type="InterPro" id="IPR000868">
    <property type="entry name" value="Isochorismatase-like_dom"/>
</dbReference>
<dbReference type="Gene3D" id="3.40.50.850">
    <property type="entry name" value="Isochorismatase-like"/>
    <property type="match status" value="1"/>
</dbReference>
<dbReference type="InterPro" id="IPR050272">
    <property type="entry name" value="Isochorismatase-like_hydrls"/>
</dbReference>
<accession>A0A415ERN0</accession>
<dbReference type="GO" id="GO:0016787">
    <property type="term" value="F:hydrolase activity"/>
    <property type="evidence" value="ECO:0007669"/>
    <property type="project" value="UniProtKB-KW"/>
</dbReference>
<dbReference type="Proteomes" id="UP000286288">
    <property type="component" value="Unassembled WGS sequence"/>
</dbReference>
<keyword evidence="2 4" id="KW-0378">Hydrolase</keyword>
<proteinExistence type="inferred from homology"/>
<dbReference type="PANTHER" id="PTHR43540:SF1">
    <property type="entry name" value="ISOCHORISMATASE HYDROLASE"/>
    <property type="match status" value="1"/>
</dbReference>
<evidence type="ECO:0000256" key="1">
    <source>
        <dbReference type="ARBA" id="ARBA00006336"/>
    </source>
</evidence>
<feature type="domain" description="Isochorismatase-like" evidence="3">
    <location>
        <begin position="20"/>
        <end position="170"/>
    </location>
</feature>
<dbReference type="InterPro" id="IPR036380">
    <property type="entry name" value="Isochorismatase-like_sf"/>
</dbReference>
<reference evidence="4 5" key="1">
    <citation type="submission" date="2018-08" db="EMBL/GenBank/DDBJ databases">
        <title>A genome reference for cultivated species of the human gut microbiota.</title>
        <authorList>
            <person name="Zou Y."/>
            <person name="Xue W."/>
            <person name="Luo G."/>
        </authorList>
    </citation>
    <scope>NUCLEOTIDE SEQUENCE [LARGE SCALE GENOMIC DNA]</scope>
    <source>
        <strain evidence="4 5">AF48-16</strain>
    </source>
</reference>
<dbReference type="SUPFAM" id="SSF52499">
    <property type="entry name" value="Isochorismatase-like hydrolases"/>
    <property type="match status" value="1"/>
</dbReference>
<comment type="caution">
    <text evidence="4">The sequence shown here is derived from an EMBL/GenBank/DDBJ whole genome shotgun (WGS) entry which is preliminary data.</text>
</comment>
<evidence type="ECO:0000313" key="4">
    <source>
        <dbReference type="EMBL" id="RHK05959.1"/>
    </source>
</evidence>
<name>A0A415ERN0_ENTCA</name>
<protein>
    <submittedName>
        <fullName evidence="4">Cysteine hydrolase</fullName>
    </submittedName>
</protein>
<gene>
    <name evidence="4" type="ORF">DW084_10575</name>
</gene>
<dbReference type="CDD" id="cd01014">
    <property type="entry name" value="nicotinamidase_related"/>
    <property type="match status" value="1"/>
</dbReference>
<comment type="similarity">
    <text evidence="1">Belongs to the isochorismatase family.</text>
</comment>
<evidence type="ECO:0000259" key="3">
    <source>
        <dbReference type="Pfam" id="PF00857"/>
    </source>
</evidence>
<evidence type="ECO:0000256" key="2">
    <source>
        <dbReference type="ARBA" id="ARBA00022801"/>
    </source>
</evidence>